<dbReference type="Gene3D" id="3.30.160.160">
    <property type="entry name" value="YegP-like"/>
    <property type="match status" value="1"/>
</dbReference>
<evidence type="ECO:0000313" key="3">
    <source>
        <dbReference type="Proteomes" id="UP001223720"/>
    </source>
</evidence>
<dbReference type="Pfam" id="PF07411">
    <property type="entry name" value="DUF1508"/>
    <property type="match status" value="1"/>
</dbReference>
<dbReference type="RefSeq" id="WP_283536247.1">
    <property type="nucleotide sequence ID" value="NZ_CP073633.1"/>
</dbReference>
<dbReference type="AlphaFoldDB" id="A0AAX3WLQ9"/>
<name>A0AAX3WLQ9_METEX</name>
<accession>A0AAX3WLQ9</accession>
<dbReference type="Proteomes" id="UP001223720">
    <property type="component" value="Chromosome"/>
</dbReference>
<dbReference type="SUPFAM" id="SSF160113">
    <property type="entry name" value="YegP-like"/>
    <property type="match status" value="1"/>
</dbReference>
<gene>
    <name evidence="2" type="ORF">KEC54_13700</name>
</gene>
<dbReference type="InterPro" id="IPR010879">
    <property type="entry name" value="DUF1508"/>
</dbReference>
<organism evidence="2 3">
    <name type="scientific">Methylorubrum extorquens</name>
    <name type="common">Methylobacterium dichloromethanicum</name>
    <name type="synonym">Methylobacterium extorquens</name>
    <dbReference type="NCBI Taxonomy" id="408"/>
    <lineage>
        <taxon>Bacteria</taxon>
        <taxon>Pseudomonadati</taxon>
        <taxon>Pseudomonadota</taxon>
        <taxon>Alphaproteobacteria</taxon>
        <taxon>Hyphomicrobiales</taxon>
        <taxon>Methylobacteriaceae</taxon>
        <taxon>Methylorubrum</taxon>
    </lineage>
</organism>
<sequence>MHFEIYRDAKQEWRWTLYASNGRKVADSGEGYHNRADCLHGISLVQQSGAAQIRERPRTLGDIFG</sequence>
<dbReference type="InterPro" id="IPR036913">
    <property type="entry name" value="YegP-like_sf"/>
</dbReference>
<dbReference type="EMBL" id="CP073633">
    <property type="protein sequence ID" value="WHQ72522.1"/>
    <property type="molecule type" value="Genomic_DNA"/>
</dbReference>
<evidence type="ECO:0000259" key="1">
    <source>
        <dbReference type="Pfam" id="PF07411"/>
    </source>
</evidence>
<feature type="domain" description="DUF1508" evidence="1">
    <location>
        <begin position="8"/>
        <end position="51"/>
    </location>
</feature>
<proteinExistence type="predicted"/>
<reference evidence="2" key="1">
    <citation type="journal article" date="2022" name="Biotechnol. Bioprocess Eng.">
        <title>Pan-genome Analysis Reveals Comparative Genomic Features of Central Metabolic Pathways in Methylorubrum extorquens.</title>
        <authorList>
            <person name="Lee G.M."/>
            <person name="Scott-Nevros Z.K."/>
            <person name="Lee S.-M."/>
            <person name="Kim D."/>
        </authorList>
    </citation>
    <scope>NUCLEOTIDE SEQUENCE</scope>
    <source>
        <strain evidence="2">ATCC 55366</strain>
    </source>
</reference>
<evidence type="ECO:0000313" key="2">
    <source>
        <dbReference type="EMBL" id="WHQ72522.1"/>
    </source>
</evidence>
<protein>
    <submittedName>
        <fullName evidence="2">DUF1508 domain-containing protein</fullName>
    </submittedName>
</protein>